<name>A0ABT1GYE6_9NOCA</name>
<comment type="caution">
    <text evidence="1">The sequence shown here is derived from an EMBL/GenBank/DDBJ whole genome shotgun (WGS) entry which is preliminary data.</text>
</comment>
<proteinExistence type="predicted"/>
<evidence type="ECO:0000313" key="2">
    <source>
        <dbReference type="Proteomes" id="UP001205740"/>
    </source>
</evidence>
<organism evidence="1 2">
    <name type="scientific">Williamsia serinedens</name>
    <dbReference type="NCBI Taxonomy" id="391736"/>
    <lineage>
        <taxon>Bacteria</taxon>
        <taxon>Bacillati</taxon>
        <taxon>Actinomycetota</taxon>
        <taxon>Actinomycetes</taxon>
        <taxon>Mycobacteriales</taxon>
        <taxon>Nocardiaceae</taxon>
        <taxon>Williamsia</taxon>
    </lineage>
</organism>
<gene>
    <name evidence="1" type="ORF">LX12_001190</name>
</gene>
<dbReference type="EMBL" id="JAMTCG010000002">
    <property type="protein sequence ID" value="MCP2160011.1"/>
    <property type="molecule type" value="Genomic_DNA"/>
</dbReference>
<sequence>MASTATERKSHAGRPVVVTLTDILPTLRGSLPDPLDRTRWPAETLATVDDVAVQGLSLARTARLLGTPLVFRPAAGDPVGVVALTVSGVTAGPEARRVLCGRTRLSSTVCVCGDEMCWYEARLVGRVSVTHRRPATLVACGAERTVDLPVDLGPGDVIAIPVRMSPTAPGGCRLLDRIEDSPGH</sequence>
<keyword evidence="2" id="KW-1185">Reference proteome</keyword>
<evidence type="ECO:0000313" key="1">
    <source>
        <dbReference type="EMBL" id="MCP2160011.1"/>
    </source>
</evidence>
<reference evidence="1 2" key="1">
    <citation type="submission" date="2022-06" db="EMBL/GenBank/DDBJ databases">
        <title>Genomic Encyclopedia of Archaeal and Bacterial Type Strains, Phase II (KMG-II): from individual species to whole genera.</title>
        <authorList>
            <person name="Goeker M."/>
        </authorList>
    </citation>
    <scope>NUCLEOTIDE SEQUENCE [LARGE SCALE GENOMIC DNA]</scope>
    <source>
        <strain evidence="1 2">DSM 45037</strain>
    </source>
</reference>
<protein>
    <submittedName>
        <fullName evidence="1">Uncharacterized protein</fullName>
    </submittedName>
</protein>
<dbReference type="Proteomes" id="UP001205740">
    <property type="component" value="Unassembled WGS sequence"/>
</dbReference>
<accession>A0ABT1GYE6</accession>